<dbReference type="Gene3D" id="3.40.50.2300">
    <property type="match status" value="2"/>
</dbReference>
<protein>
    <submittedName>
        <fullName evidence="5">ABC transporter substrate-binding protein</fullName>
    </submittedName>
</protein>
<dbReference type="RefSeq" id="WP_169202668.1">
    <property type="nucleotide sequence ID" value="NZ_CP059467.1"/>
</dbReference>
<sequence length="371" mass="39116">MKRSVVALAVMGLGLSLAHAQEMAVRLGSVAPLTGTISHLGKDNENGARLAIEDANAKGVTIAGKKVRFELLGEDDQADPRTGTTVAQRLVDADVKGVIGHLNSGTTIPASRIYNQAGVPMVSPSATNPTLTRQGYPGVFRTIANDVQQGGMLGKFIVGSLGAKTVAIIDDRTAYGQGLADETDKAVKAAGGKVVAREFTTDKATDFNAILTKIRGVKPDAIFFGGMDAQAGPMLRQLKQLGIDAKFVTGDGGCSPEMIKLAGDAINATTYCSMPGLAIDKMPGGPEFRTRYKARFNTDVQIYSPYAYDAATAIIRAMQAADSAEPSKYLPALKKSNFQGVIGTVAFDDKGDIKEGAVTMYQYRNGAWSPM</sequence>
<dbReference type="InterPro" id="IPR028081">
    <property type="entry name" value="Leu-bd"/>
</dbReference>
<accession>A0ABX1NWQ2</accession>
<proteinExistence type="inferred from homology"/>
<evidence type="ECO:0000313" key="5">
    <source>
        <dbReference type="EMBL" id="NMG16066.1"/>
    </source>
</evidence>
<name>A0ABX1NWQ2_9RHOO</name>
<evidence type="ECO:0000259" key="4">
    <source>
        <dbReference type="Pfam" id="PF13458"/>
    </source>
</evidence>
<dbReference type="PANTHER" id="PTHR47151">
    <property type="entry name" value="LEU/ILE/VAL-BINDING ABC TRANSPORTER SUBUNIT"/>
    <property type="match status" value="1"/>
</dbReference>
<dbReference type="CDD" id="cd06342">
    <property type="entry name" value="PBP1_ABC_LIVBP-like"/>
    <property type="match status" value="1"/>
</dbReference>
<dbReference type="InterPro" id="IPR028082">
    <property type="entry name" value="Peripla_BP_I"/>
</dbReference>
<dbReference type="Pfam" id="PF13458">
    <property type="entry name" value="Peripla_BP_6"/>
    <property type="match status" value="1"/>
</dbReference>
<keyword evidence="2 3" id="KW-0732">Signal</keyword>
<keyword evidence="6" id="KW-1185">Reference proteome</keyword>
<evidence type="ECO:0000256" key="1">
    <source>
        <dbReference type="ARBA" id="ARBA00010062"/>
    </source>
</evidence>
<feature type="chain" id="PRO_5045932437" evidence="3">
    <location>
        <begin position="21"/>
        <end position="371"/>
    </location>
</feature>
<dbReference type="PANTHER" id="PTHR47151:SF2">
    <property type="entry name" value="AMINO ACID BINDING PROTEIN"/>
    <property type="match status" value="1"/>
</dbReference>
<feature type="signal peptide" evidence="3">
    <location>
        <begin position="1"/>
        <end position="20"/>
    </location>
</feature>
<dbReference type="SUPFAM" id="SSF53822">
    <property type="entry name" value="Periplasmic binding protein-like I"/>
    <property type="match status" value="1"/>
</dbReference>
<organism evidence="5 6">
    <name type="scientific">Aromatoleum bremense</name>
    <dbReference type="NCBI Taxonomy" id="76115"/>
    <lineage>
        <taxon>Bacteria</taxon>
        <taxon>Pseudomonadati</taxon>
        <taxon>Pseudomonadota</taxon>
        <taxon>Betaproteobacteria</taxon>
        <taxon>Rhodocyclales</taxon>
        <taxon>Rhodocyclaceae</taxon>
        <taxon>Aromatoleum</taxon>
    </lineage>
</organism>
<dbReference type="EMBL" id="WTVP01000027">
    <property type="protein sequence ID" value="NMG16066.1"/>
    <property type="molecule type" value="Genomic_DNA"/>
</dbReference>
<evidence type="ECO:0000313" key="6">
    <source>
        <dbReference type="Proteomes" id="UP000633943"/>
    </source>
</evidence>
<reference evidence="5 6" key="1">
    <citation type="submission" date="2019-12" db="EMBL/GenBank/DDBJ databases">
        <title>Comparative genomics gives insights into the taxonomy of the Azoarcus-Aromatoleum group and reveals separate origins of nif in the plant-associated Azoarcus and non-plant-associated Aromatoleum sub-groups.</title>
        <authorList>
            <person name="Lafos M."/>
            <person name="Maluk M."/>
            <person name="Batista M."/>
            <person name="Junghare M."/>
            <person name="Carmona M."/>
            <person name="Faoro H."/>
            <person name="Cruz L.M."/>
            <person name="Battistoni F."/>
            <person name="De Souza E."/>
            <person name="Pedrosa F."/>
            <person name="Chen W.-M."/>
            <person name="Poole P.S."/>
            <person name="Dixon R.A."/>
            <person name="James E.K."/>
        </authorList>
    </citation>
    <scope>NUCLEOTIDE SEQUENCE [LARGE SCALE GENOMIC DNA]</scope>
    <source>
        <strain evidence="5 6">PbN1</strain>
    </source>
</reference>
<feature type="domain" description="Leucine-binding protein" evidence="4">
    <location>
        <begin position="25"/>
        <end position="366"/>
    </location>
</feature>
<evidence type="ECO:0000256" key="2">
    <source>
        <dbReference type="ARBA" id="ARBA00022729"/>
    </source>
</evidence>
<gene>
    <name evidence="5" type="ORF">GPA24_11030</name>
</gene>
<comment type="similarity">
    <text evidence="1">Belongs to the leucine-binding protein family.</text>
</comment>
<dbReference type="Proteomes" id="UP000633943">
    <property type="component" value="Unassembled WGS sequence"/>
</dbReference>
<evidence type="ECO:0000256" key="3">
    <source>
        <dbReference type="SAM" id="SignalP"/>
    </source>
</evidence>
<comment type="caution">
    <text evidence="5">The sequence shown here is derived from an EMBL/GenBank/DDBJ whole genome shotgun (WGS) entry which is preliminary data.</text>
</comment>